<evidence type="ECO:0000313" key="1">
    <source>
        <dbReference type="EMBL" id="GAJ06101.1"/>
    </source>
</evidence>
<protein>
    <submittedName>
        <fullName evidence="1">Uncharacterized protein</fullName>
    </submittedName>
</protein>
<organism evidence="1">
    <name type="scientific">marine sediment metagenome</name>
    <dbReference type="NCBI Taxonomy" id="412755"/>
    <lineage>
        <taxon>unclassified sequences</taxon>
        <taxon>metagenomes</taxon>
        <taxon>ecological metagenomes</taxon>
    </lineage>
</organism>
<feature type="non-terminal residue" evidence="1">
    <location>
        <position position="94"/>
    </location>
</feature>
<gene>
    <name evidence="1" type="ORF">S12H4_41374</name>
</gene>
<dbReference type="AlphaFoldDB" id="X1V1R7"/>
<dbReference type="EMBL" id="BARW01025212">
    <property type="protein sequence ID" value="GAJ06101.1"/>
    <property type="molecule type" value="Genomic_DNA"/>
</dbReference>
<proteinExistence type="predicted"/>
<accession>X1V1R7</accession>
<reference evidence="1" key="1">
    <citation type="journal article" date="2014" name="Front. Microbiol.">
        <title>High frequency of phylogenetically diverse reductive dehalogenase-homologous genes in deep subseafloor sedimentary metagenomes.</title>
        <authorList>
            <person name="Kawai M."/>
            <person name="Futagami T."/>
            <person name="Toyoda A."/>
            <person name="Takaki Y."/>
            <person name="Nishi S."/>
            <person name="Hori S."/>
            <person name="Arai W."/>
            <person name="Tsubouchi T."/>
            <person name="Morono Y."/>
            <person name="Uchiyama I."/>
            <person name="Ito T."/>
            <person name="Fujiyama A."/>
            <person name="Inagaki F."/>
            <person name="Takami H."/>
        </authorList>
    </citation>
    <scope>NUCLEOTIDE SEQUENCE</scope>
    <source>
        <strain evidence="1">Expedition CK06-06</strain>
    </source>
</reference>
<sequence length="94" mass="10727">MIMNRFWIVLVFMFTGLAVRAEEIDLPLLGRANLNIFSAMTFYEEEGSVLTGGISETRNRLVRIDLERGGVSEYFEIHRFLGRVDGRIVVSTVD</sequence>
<name>X1V1R7_9ZZZZ</name>
<comment type="caution">
    <text evidence="1">The sequence shown here is derived from an EMBL/GenBank/DDBJ whole genome shotgun (WGS) entry which is preliminary data.</text>
</comment>